<dbReference type="EC" id="2.3.-.-" evidence="2"/>
<reference evidence="3" key="1">
    <citation type="journal article" date="2019" name="Int. J. Syst. Evol. Microbiol.">
        <title>The Global Catalogue of Microorganisms (GCM) 10K type strain sequencing project: providing services to taxonomists for standard genome sequencing and annotation.</title>
        <authorList>
            <consortium name="The Broad Institute Genomics Platform"/>
            <consortium name="The Broad Institute Genome Sequencing Center for Infectious Disease"/>
            <person name="Wu L."/>
            <person name="Ma J."/>
        </authorList>
    </citation>
    <scope>NUCLEOTIDE SEQUENCE [LARGE SCALE GENOMIC DNA]</scope>
    <source>
        <strain evidence="3">PCU 266</strain>
    </source>
</reference>
<organism evidence="2 3">
    <name type="scientific">Streptomyces amakusaensis</name>
    <dbReference type="NCBI Taxonomy" id="67271"/>
    <lineage>
        <taxon>Bacteria</taxon>
        <taxon>Bacillati</taxon>
        <taxon>Actinomycetota</taxon>
        <taxon>Actinomycetes</taxon>
        <taxon>Kitasatosporales</taxon>
        <taxon>Streptomycetaceae</taxon>
        <taxon>Streptomyces</taxon>
    </lineage>
</organism>
<dbReference type="CDD" id="cd04301">
    <property type="entry name" value="NAT_SF"/>
    <property type="match status" value="1"/>
</dbReference>
<dbReference type="Proteomes" id="UP001596160">
    <property type="component" value="Unassembled WGS sequence"/>
</dbReference>
<dbReference type="PROSITE" id="PS51186">
    <property type="entry name" value="GNAT"/>
    <property type="match status" value="1"/>
</dbReference>
<evidence type="ECO:0000259" key="1">
    <source>
        <dbReference type="PROSITE" id="PS51186"/>
    </source>
</evidence>
<gene>
    <name evidence="2" type="ORF">ACFPRH_01435</name>
</gene>
<dbReference type="PANTHER" id="PTHR42791">
    <property type="entry name" value="GNAT FAMILY ACETYLTRANSFERASE"/>
    <property type="match status" value="1"/>
</dbReference>
<dbReference type="EMBL" id="JBHSKP010000001">
    <property type="protein sequence ID" value="MFC5150393.1"/>
    <property type="molecule type" value="Genomic_DNA"/>
</dbReference>
<dbReference type="PANTHER" id="PTHR42791:SF1">
    <property type="entry name" value="N-ACETYLTRANSFERASE DOMAIN-CONTAINING PROTEIN"/>
    <property type="match status" value="1"/>
</dbReference>
<dbReference type="SUPFAM" id="SSF55729">
    <property type="entry name" value="Acyl-CoA N-acyltransferases (Nat)"/>
    <property type="match status" value="1"/>
</dbReference>
<keyword evidence="2" id="KW-0808">Transferase</keyword>
<feature type="domain" description="N-acetyltransferase" evidence="1">
    <location>
        <begin position="45"/>
        <end position="199"/>
    </location>
</feature>
<comment type="caution">
    <text evidence="2">The sequence shown here is derived from an EMBL/GenBank/DDBJ whole genome shotgun (WGS) entry which is preliminary data.</text>
</comment>
<evidence type="ECO:0000313" key="2">
    <source>
        <dbReference type="EMBL" id="MFC5150393.1"/>
    </source>
</evidence>
<name>A0ABW0A9L4_9ACTN</name>
<sequence length="202" mass="21445">MTPPAPGLVRPATQEDVPAAVRTLAGAFADYPYTRHVVAADGHEERVRRLQELFLTRIAMPYGRVWVGGEGRAVAVWTTPEKDPTPGFAEVGPLIAELAGDRAAAYEAAEAAVEPHRPQEPVWMLGAVAVDPEAQGQGLGAAVIRPGLAAADLAGQACYLETATGRNVRLYERLGFRTTVELPGVDGGPRVWCMRREPGAGA</sequence>
<dbReference type="GO" id="GO:0016746">
    <property type="term" value="F:acyltransferase activity"/>
    <property type="evidence" value="ECO:0007669"/>
    <property type="project" value="UniProtKB-KW"/>
</dbReference>
<proteinExistence type="predicted"/>
<dbReference type="RefSeq" id="WP_344472291.1">
    <property type="nucleotide sequence ID" value="NZ_BAAASB010000002.1"/>
</dbReference>
<dbReference type="InterPro" id="IPR000182">
    <property type="entry name" value="GNAT_dom"/>
</dbReference>
<dbReference type="InterPro" id="IPR052523">
    <property type="entry name" value="Trichothecene_AcTrans"/>
</dbReference>
<keyword evidence="3" id="KW-1185">Reference proteome</keyword>
<evidence type="ECO:0000313" key="3">
    <source>
        <dbReference type="Proteomes" id="UP001596160"/>
    </source>
</evidence>
<dbReference type="Gene3D" id="3.40.630.30">
    <property type="match status" value="1"/>
</dbReference>
<accession>A0ABW0A9L4</accession>
<dbReference type="Pfam" id="PF13508">
    <property type="entry name" value="Acetyltransf_7"/>
    <property type="match status" value="1"/>
</dbReference>
<protein>
    <submittedName>
        <fullName evidence="2">GNAT family N-acetyltransferase</fullName>
        <ecNumber evidence="2">2.3.-.-</ecNumber>
    </submittedName>
</protein>
<keyword evidence="2" id="KW-0012">Acyltransferase</keyword>
<dbReference type="InterPro" id="IPR016181">
    <property type="entry name" value="Acyl_CoA_acyltransferase"/>
</dbReference>